<comment type="caution">
    <text evidence="1">The sequence shown here is derived from an EMBL/GenBank/DDBJ whole genome shotgun (WGS) entry which is preliminary data.</text>
</comment>
<dbReference type="EMBL" id="BTRK01000006">
    <property type="protein sequence ID" value="GMR56701.1"/>
    <property type="molecule type" value="Genomic_DNA"/>
</dbReference>
<evidence type="ECO:0000313" key="1">
    <source>
        <dbReference type="EMBL" id="GMR56701.1"/>
    </source>
</evidence>
<protein>
    <submittedName>
        <fullName evidence="1">Uncharacterized protein</fullName>
    </submittedName>
</protein>
<dbReference type="Proteomes" id="UP001328107">
    <property type="component" value="Unassembled WGS sequence"/>
</dbReference>
<keyword evidence="2" id="KW-1185">Reference proteome</keyword>
<feature type="non-terminal residue" evidence="1">
    <location>
        <position position="1"/>
    </location>
</feature>
<proteinExistence type="predicted"/>
<reference evidence="2" key="1">
    <citation type="submission" date="2022-10" db="EMBL/GenBank/DDBJ databases">
        <title>Genome assembly of Pristionchus species.</title>
        <authorList>
            <person name="Yoshida K."/>
            <person name="Sommer R.J."/>
        </authorList>
    </citation>
    <scope>NUCLEOTIDE SEQUENCE [LARGE SCALE GENOMIC DNA]</scope>
    <source>
        <strain evidence="2">RS5460</strain>
    </source>
</reference>
<organism evidence="1 2">
    <name type="scientific">Pristionchus mayeri</name>
    <dbReference type="NCBI Taxonomy" id="1317129"/>
    <lineage>
        <taxon>Eukaryota</taxon>
        <taxon>Metazoa</taxon>
        <taxon>Ecdysozoa</taxon>
        <taxon>Nematoda</taxon>
        <taxon>Chromadorea</taxon>
        <taxon>Rhabditida</taxon>
        <taxon>Rhabditina</taxon>
        <taxon>Diplogasteromorpha</taxon>
        <taxon>Diplogasteroidea</taxon>
        <taxon>Neodiplogasteridae</taxon>
        <taxon>Pristionchus</taxon>
    </lineage>
</organism>
<dbReference type="AlphaFoldDB" id="A0AAN5IBG9"/>
<evidence type="ECO:0000313" key="2">
    <source>
        <dbReference type="Proteomes" id="UP001328107"/>
    </source>
</evidence>
<name>A0AAN5IBG9_9BILA</name>
<sequence length="223" mass="25439">PTITHSIDNNKYGSPLLGLVGGVRLRRSGARLVAISHSRRTGLLIDWLLSKNRNVLRHERSLLVPGIVNYVILHLCFQRKCYATGQTRERLHRVSGANMREQSSAKASDTVWTRVGIITFMSEHVIGETMFASNFLATLRAFEHLHLFIWHYFGLSRPVILDLSNIVYLPLLGYLNDRTSHSSSREVEICNWFFLLDFSVRIDGLLFDFNLLFFGLTHDANPG</sequence>
<accession>A0AAN5IBG9</accession>
<gene>
    <name evidence="1" type="ORF">PMAYCL1PPCAC_26896</name>
</gene>